<proteinExistence type="predicted"/>
<evidence type="ECO:0000256" key="1">
    <source>
        <dbReference type="SAM" id="MobiDB-lite"/>
    </source>
</evidence>
<dbReference type="EMBL" id="BAAAOS010000017">
    <property type="protein sequence ID" value="GAA1564348.1"/>
    <property type="molecule type" value="Genomic_DNA"/>
</dbReference>
<organism evidence="2 3">
    <name type="scientific">Kribbella sancticallisti</name>
    <dbReference type="NCBI Taxonomy" id="460087"/>
    <lineage>
        <taxon>Bacteria</taxon>
        <taxon>Bacillati</taxon>
        <taxon>Actinomycetota</taxon>
        <taxon>Actinomycetes</taxon>
        <taxon>Propionibacteriales</taxon>
        <taxon>Kribbellaceae</taxon>
        <taxon>Kribbella</taxon>
    </lineage>
</organism>
<dbReference type="Proteomes" id="UP001500393">
    <property type="component" value="Unassembled WGS sequence"/>
</dbReference>
<gene>
    <name evidence="2" type="ORF">GCM10009789_17120</name>
</gene>
<evidence type="ECO:0000313" key="2">
    <source>
        <dbReference type="EMBL" id="GAA1564348.1"/>
    </source>
</evidence>
<protein>
    <submittedName>
        <fullName evidence="2">Uncharacterized protein</fullName>
    </submittedName>
</protein>
<keyword evidence="3" id="KW-1185">Reference proteome</keyword>
<accession>A0ABN2CW83</accession>
<reference evidence="2 3" key="1">
    <citation type="journal article" date="2019" name="Int. J. Syst. Evol. Microbiol.">
        <title>The Global Catalogue of Microorganisms (GCM) 10K type strain sequencing project: providing services to taxonomists for standard genome sequencing and annotation.</title>
        <authorList>
            <consortium name="The Broad Institute Genomics Platform"/>
            <consortium name="The Broad Institute Genome Sequencing Center for Infectious Disease"/>
            <person name="Wu L."/>
            <person name="Ma J."/>
        </authorList>
    </citation>
    <scope>NUCLEOTIDE SEQUENCE [LARGE SCALE GENOMIC DNA]</scope>
    <source>
        <strain evidence="2 3">JCM 14969</strain>
    </source>
</reference>
<feature type="region of interest" description="Disordered" evidence="1">
    <location>
        <begin position="45"/>
        <end position="82"/>
    </location>
</feature>
<sequence>MFGGTDDDDLCGDHYSQGLTGEVTEQLAQHLRNRRAQPAVEACSRLDLTRSRPATPGLPGGATDLPGEATVLPGEATGQLAR</sequence>
<comment type="caution">
    <text evidence="2">The sequence shown here is derived from an EMBL/GenBank/DDBJ whole genome shotgun (WGS) entry which is preliminary data.</text>
</comment>
<evidence type="ECO:0000313" key="3">
    <source>
        <dbReference type="Proteomes" id="UP001500393"/>
    </source>
</evidence>
<name>A0ABN2CW83_9ACTN</name>